<dbReference type="EMBL" id="NBYO01000001">
    <property type="protein sequence ID" value="OXT01622.1"/>
    <property type="molecule type" value="Genomic_DNA"/>
</dbReference>
<reference evidence="2" key="1">
    <citation type="journal article" date="2017" name="Int. J. Syst. Evol. Microbiol.">
        <title>Notoacmeibacter marinus gen. nov., sp. nov., isolated from the gut of a limpet and proposal of Notoacmeibacteraceae fam. nov. in the order Rhizobiales of the class Alphaproteobacteria.</title>
        <authorList>
            <person name="Huang Z."/>
            <person name="Guo F."/>
            <person name="Lai Q."/>
        </authorList>
    </citation>
    <scope>NUCLEOTIDE SEQUENCE [LARGE SCALE GENOMIC DNA]</scope>
    <source>
        <strain evidence="2">XMTR2A4</strain>
    </source>
</reference>
<proteinExistence type="predicted"/>
<gene>
    <name evidence="1" type="ORF">B7H23_01220</name>
</gene>
<accession>A0A231V0C2</accession>
<dbReference type="AlphaFoldDB" id="A0A231V0C2"/>
<dbReference type="Pfam" id="PF11164">
    <property type="entry name" value="DUF2948"/>
    <property type="match status" value="1"/>
</dbReference>
<keyword evidence="2" id="KW-1185">Reference proteome</keyword>
<comment type="caution">
    <text evidence="1">The sequence shown here is derived from an EMBL/GenBank/DDBJ whole genome shotgun (WGS) entry which is preliminary data.</text>
</comment>
<evidence type="ECO:0000313" key="2">
    <source>
        <dbReference type="Proteomes" id="UP000215405"/>
    </source>
</evidence>
<protein>
    <recommendedName>
        <fullName evidence="3">DUF2948 domain-containing protein</fullName>
    </recommendedName>
</protein>
<dbReference type="Proteomes" id="UP000215405">
    <property type="component" value="Unassembled WGS sequence"/>
</dbReference>
<organism evidence="1 2">
    <name type="scientific">Notoacmeibacter marinus</name>
    <dbReference type="NCBI Taxonomy" id="1876515"/>
    <lineage>
        <taxon>Bacteria</taxon>
        <taxon>Pseudomonadati</taxon>
        <taxon>Pseudomonadota</taxon>
        <taxon>Alphaproteobacteria</taxon>
        <taxon>Hyphomicrobiales</taxon>
        <taxon>Notoacmeibacteraceae</taxon>
        <taxon>Notoacmeibacter</taxon>
    </lineage>
</organism>
<evidence type="ECO:0008006" key="3">
    <source>
        <dbReference type="Google" id="ProtNLM"/>
    </source>
</evidence>
<evidence type="ECO:0000313" key="1">
    <source>
        <dbReference type="EMBL" id="OXT01622.1"/>
    </source>
</evidence>
<sequence length="146" mass="16041">MEALKLAAFDTDDLVVVSAHCQDALAKPVEASFDKRTRTFVLPIRRYAWEKKRRFFGRGERRLAALSIGAVSAVRSSNIDQAADEAVLNLLAIRFTPSEAEDDPGGTVELVFSADATIALDVECIELRLADLGAAWQTENRPAHKL</sequence>
<dbReference type="InterPro" id="IPR021335">
    <property type="entry name" value="DUF2948"/>
</dbReference>
<name>A0A231V0C2_9HYPH</name>
<dbReference type="RefSeq" id="WP_094076794.1">
    <property type="nucleotide sequence ID" value="NZ_NBYO01000001.1"/>
</dbReference>